<feature type="domain" description="VIT" evidence="3">
    <location>
        <begin position="54"/>
        <end position="182"/>
    </location>
</feature>
<dbReference type="SMART" id="SM00609">
    <property type="entry name" value="VIT"/>
    <property type="match status" value="1"/>
</dbReference>
<dbReference type="Pfam" id="PF08487">
    <property type="entry name" value="VIT"/>
    <property type="match status" value="1"/>
</dbReference>
<proteinExistence type="predicted"/>
<dbReference type="Pfam" id="PF13768">
    <property type="entry name" value="VWA_3"/>
    <property type="match status" value="1"/>
</dbReference>
<feature type="region of interest" description="Disordered" evidence="1">
    <location>
        <begin position="734"/>
        <end position="811"/>
    </location>
</feature>
<dbReference type="OrthoDB" id="30900at2759"/>
<dbReference type="PROSITE" id="PS50234">
    <property type="entry name" value="VWFA"/>
    <property type="match status" value="1"/>
</dbReference>
<organism evidence="4 5">
    <name type="scientific">Cavenderia fasciculata</name>
    <name type="common">Slime mold</name>
    <name type="synonym">Dictyostelium fasciculatum</name>
    <dbReference type="NCBI Taxonomy" id="261658"/>
    <lineage>
        <taxon>Eukaryota</taxon>
        <taxon>Amoebozoa</taxon>
        <taxon>Evosea</taxon>
        <taxon>Eumycetozoa</taxon>
        <taxon>Dictyostelia</taxon>
        <taxon>Acytosteliales</taxon>
        <taxon>Cavenderiaceae</taxon>
        <taxon>Cavenderia</taxon>
    </lineage>
</organism>
<dbReference type="SMART" id="SM00327">
    <property type="entry name" value="VWA"/>
    <property type="match status" value="1"/>
</dbReference>
<dbReference type="InterPro" id="IPR036465">
    <property type="entry name" value="vWFA_dom_sf"/>
</dbReference>
<keyword evidence="5" id="KW-1185">Reference proteome</keyword>
<dbReference type="InterPro" id="IPR013694">
    <property type="entry name" value="VIT"/>
</dbReference>
<feature type="compositionally biased region" description="Pro residues" evidence="1">
    <location>
        <begin position="794"/>
        <end position="807"/>
    </location>
</feature>
<evidence type="ECO:0000256" key="1">
    <source>
        <dbReference type="SAM" id="MobiDB-lite"/>
    </source>
</evidence>
<dbReference type="Gene3D" id="3.40.50.410">
    <property type="entry name" value="von Willebrand factor, type A domain"/>
    <property type="match status" value="1"/>
</dbReference>
<dbReference type="KEGG" id="dfa:DFA_11837"/>
<dbReference type="OMA" id="TPNENMS"/>
<evidence type="ECO:0000313" key="5">
    <source>
        <dbReference type="Proteomes" id="UP000007797"/>
    </source>
</evidence>
<dbReference type="AlphaFoldDB" id="F4QEC7"/>
<name>F4QEC7_CACFS</name>
<dbReference type="InterPro" id="IPR002035">
    <property type="entry name" value="VWF_A"/>
</dbReference>
<gene>
    <name evidence="4" type="ORF">DFA_11837</name>
</gene>
<feature type="compositionally biased region" description="Low complexity" evidence="1">
    <location>
        <begin position="772"/>
        <end position="786"/>
    </location>
</feature>
<feature type="compositionally biased region" description="Basic and acidic residues" evidence="1">
    <location>
        <begin position="743"/>
        <end position="754"/>
    </location>
</feature>
<dbReference type="SUPFAM" id="SSF53300">
    <property type="entry name" value="vWA-like"/>
    <property type="match status" value="1"/>
</dbReference>
<feature type="region of interest" description="Disordered" evidence="1">
    <location>
        <begin position="649"/>
        <end position="669"/>
    </location>
</feature>
<dbReference type="PANTHER" id="PTHR45737">
    <property type="entry name" value="VON WILLEBRAND FACTOR A DOMAIN-CONTAINING PROTEIN 5A"/>
    <property type="match status" value="1"/>
</dbReference>
<evidence type="ECO:0000259" key="2">
    <source>
        <dbReference type="PROSITE" id="PS50234"/>
    </source>
</evidence>
<evidence type="ECO:0000259" key="3">
    <source>
        <dbReference type="PROSITE" id="PS51468"/>
    </source>
</evidence>
<dbReference type="PROSITE" id="PS51468">
    <property type="entry name" value="VIT"/>
    <property type="match status" value="1"/>
</dbReference>
<dbReference type="PANTHER" id="PTHR45737:SF6">
    <property type="entry name" value="VON WILLEBRAND FACTOR A DOMAIN-CONTAINING PROTEIN 5A"/>
    <property type="match status" value="1"/>
</dbReference>
<dbReference type="GeneID" id="14865352"/>
<dbReference type="STRING" id="1054147.F4QEC7"/>
<feature type="compositionally biased region" description="Acidic residues" evidence="1">
    <location>
        <begin position="657"/>
        <end position="669"/>
    </location>
</feature>
<sequence>MSFVKNLFSKPKPTSSSTSDVIKGYKIDVPVQERIVDPSYSYYYSRLDKTSPQIVGLISKNDRNSTQFELKDFHIKTEMTDVSSITVFTQRYFNGYPSPVEAKYQIPLAPYSAVSDFVVQYDDKVLRGTVKGKQDAANDFSDAIASGGQAFLGEKNDKGYFNLSIGNLPPGKEVTIAITIVSEVGLHLQDLHYCLHRYMFPKNSLSLKLDMEVDLSTDITDIQIDHYQFKKEINQNRATISLEHNGVVNKNLIVVVKPKTEEKPGYFLEYNKEDKTAALALNFYPRFQISPDEVDQKSEFVFLLDCSGSMSGGAITKAKRALEILMRSLTENSKFNIVLFGSNFKSLFPESMPYDDANLEIASTYIQKIQADLGGTELLPPIKSILSKPYDPQYPRQVFILTDGEVSERDQLIDFVGKEANTTRIFTLGIGSGVDRELVIGLSKSCKGYYEFIEENSMMETQVVKLMSIAMEPTISNIRVDWDGLQATQAPSIVRPIFNNERMIIYSLIDNLVEGETPQKTIKLTCDGPTGQELVYEVVVDFSKSGSNKQLHTLTAYEMIKDMEEKERKNLGKFKDEITKLGVKYRLVSKHTSFVVVAESDQPTLETMKQVNVIEPEVTATTSAVRPGSINLLSAISSGAKLSSRQSYSYSSASSGSEDECDFEDGEDDDDHLMSCDTQILFEAEEDCKVLQSQLMDLDCLSDTAMEIQCEAEPELRRASSSYKKGGSMLPSFSFFSGSSSPKESKEKEKDKDLKKKKLSSSPPRSRKMADTSSSSPTSTSTSSNTVFYKSSPAPAPAAPTPTPVSAPKPSSTGDLLIDLIRTQRANGSWVQGSVTLTIPTVPDVLKSVPIEVWVTLVVITTITKKFADKKSQWELVVQKASKWVKQQLARASNITQDFDSLCLLVNV</sequence>
<evidence type="ECO:0000313" key="4">
    <source>
        <dbReference type="EMBL" id="EGG14074.1"/>
    </source>
</evidence>
<accession>F4QEC7</accession>
<dbReference type="EMBL" id="GL883029">
    <property type="protein sequence ID" value="EGG14074.1"/>
    <property type="molecule type" value="Genomic_DNA"/>
</dbReference>
<dbReference type="RefSeq" id="XP_004350782.1">
    <property type="nucleotide sequence ID" value="XM_004350731.1"/>
</dbReference>
<feature type="domain" description="VWFA" evidence="2">
    <location>
        <begin position="299"/>
        <end position="478"/>
    </location>
</feature>
<reference evidence="5" key="1">
    <citation type="journal article" date="2011" name="Genome Res.">
        <title>Phylogeny-wide analysis of social amoeba genomes highlights ancient origins for complex intercellular communication.</title>
        <authorList>
            <person name="Heidel A.J."/>
            <person name="Lawal H.M."/>
            <person name="Felder M."/>
            <person name="Schilde C."/>
            <person name="Helps N.R."/>
            <person name="Tunggal B."/>
            <person name="Rivero F."/>
            <person name="John U."/>
            <person name="Schleicher M."/>
            <person name="Eichinger L."/>
            <person name="Platzer M."/>
            <person name="Noegel A.A."/>
            <person name="Schaap P."/>
            <person name="Gloeckner G."/>
        </authorList>
    </citation>
    <scope>NUCLEOTIDE SEQUENCE [LARGE SCALE GENOMIC DNA]</scope>
    <source>
        <strain evidence="5">SH3</strain>
    </source>
</reference>
<dbReference type="Proteomes" id="UP000007797">
    <property type="component" value="Unassembled WGS sequence"/>
</dbReference>
<protein>
    <submittedName>
        <fullName evidence="4">Type A von Willebrand factor domain-containing protein</fullName>
    </submittedName>
</protein>